<accession>A0A3P7KZ45</accession>
<dbReference type="GO" id="GO:0003677">
    <property type="term" value="F:DNA binding"/>
    <property type="evidence" value="ECO:0007669"/>
    <property type="project" value="InterPro"/>
</dbReference>
<dbReference type="EC" id="2.7.7.6" evidence="2"/>
<gene>
    <name evidence="9" type="ORF">SVUK_LOCUS7450</name>
</gene>
<protein>
    <recommendedName>
        <fullName evidence="2">DNA-directed RNA polymerase</fullName>
        <ecNumber evidence="2">2.7.7.6</ecNumber>
    </recommendedName>
</protein>
<evidence type="ECO:0000313" key="10">
    <source>
        <dbReference type="Proteomes" id="UP000270094"/>
    </source>
</evidence>
<reference evidence="9 10" key="1">
    <citation type="submission" date="2018-11" db="EMBL/GenBank/DDBJ databases">
        <authorList>
            <consortium name="Pathogen Informatics"/>
        </authorList>
    </citation>
    <scope>NUCLEOTIDE SEQUENCE [LARGE SCALE GENOMIC DNA]</scope>
</reference>
<proteinExistence type="inferred from homology"/>
<evidence type="ECO:0000259" key="8">
    <source>
        <dbReference type="Pfam" id="PF04565"/>
    </source>
</evidence>
<keyword evidence="3" id="KW-0240">DNA-directed RNA polymerase</keyword>
<evidence type="ECO:0000313" key="9">
    <source>
        <dbReference type="EMBL" id="VDM72452.1"/>
    </source>
</evidence>
<dbReference type="AlphaFoldDB" id="A0A3P7KZ45"/>
<dbReference type="OrthoDB" id="10248617at2759"/>
<organism evidence="9 10">
    <name type="scientific">Strongylus vulgaris</name>
    <name type="common">Blood worm</name>
    <dbReference type="NCBI Taxonomy" id="40348"/>
    <lineage>
        <taxon>Eukaryota</taxon>
        <taxon>Metazoa</taxon>
        <taxon>Ecdysozoa</taxon>
        <taxon>Nematoda</taxon>
        <taxon>Chromadorea</taxon>
        <taxon>Rhabditida</taxon>
        <taxon>Rhabditina</taxon>
        <taxon>Rhabditomorpha</taxon>
        <taxon>Strongyloidea</taxon>
        <taxon>Strongylidae</taxon>
        <taxon>Strongylus</taxon>
    </lineage>
</organism>
<dbReference type="Proteomes" id="UP000270094">
    <property type="component" value="Unassembled WGS sequence"/>
</dbReference>
<evidence type="ECO:0000256" key="5">
    <source>
        <dbReference type="ARBA" id="ARBA00022695"/>
    </source>
</evidence>
<name>A0A3P7KZ45_STRVU</name>
<dbReference type="InterPro" id="IPR015712">
    <property type="entry name" value="DNA-dir_RNA_pol_su2"/>
</dbReference>
<keyword evidence="5" id="KW-0548">Nucleotidyltransferase</keyword>
<sequence>MAQKLFALVKGECAPETPDNPQFQEAAVSGHIILLIIRERMENILGMVRRKLEFNAKRKKDTFAVTSNEVIRALGSHQNGEITRGLEYFLATGNLITKIGLSLQQDTGFSVIAERINQLRFVSHFRAIHRGAFFMEMRTTDVRKLRPEAWGFICPVHTPDGAPCGLLNHVTASCRIVTHYSDTRELPALLADLGMLSHKSIVFAAENEE</sequence>
<dbReference type="GO" id="GO:0000428">
    <property type="term" value="C:DNA-directed RNA polymerase complex"/>
    <property type="evidence" value="ECO:0007669"/>
    <property type="project" value="UniProtKB-KW"/>
</dbReference>
<dbReference type="EMBL" id="UYYB01025445">
    <property type="protein sequence ID" value="VDM72452.1"/>
    <property type="molecule type" value="Genomic_DNA"/>
</dbReference>
<dbReference type="Gene3D" id="3.90.1100.10">
    <property type="match status" value="1"/>
</dbReference>
<evidence type="ECO:0000256" key="3">
    <source>
        <dbReference type="ARBA" id="ARBA00022478"/>
    </source>
</evidence>
<dbReference type="GO" id="GO:0006351">
    <property type="term" value="P:DNA-templated transcription"/>
    <property type="evidence" value="ECO:0007669"/>
    <property type="project" value="InterPro"/>
</dbReference>
<dbReference type="GO" id="GO:0032549">
    <property type="term" value="F:ribonucleoside binding"/>
    <property type="evidence" value="ECO:0007669"/>
    <property type="project" value="InterPro"/>
</dbReference>
<keyword evidence="4" id="KW-0808">Transferase</keyword>
<evidence type="ECO:0000256" key="1">
    <source>
        <dbReference type="ARBA" id="ARBA00006835"/>
    </source>
</evidence>
<evidence type="ECO:0000256" key="7">
    <source>
        <dbReference type="RuleBase" id="RU000434"/>
    </source>
</evidence>
<evidence type="ECO:0000256" key="4">
    <source>
        <dbReference type="ARBA" id="ARBA00022679"/>
    </source>
</evidence>
<feature type="non-terminal residue" evidence="9">
    <location>
        <position position="209"/>
    </location>
</feature>
<dbReference type="InterPro" id="IPR007645">
    <property type="entry name" value="RNA_pol_Rpb2_3"/>
</dbReference>
<feature type="domain" description="RNA polymerase Rpb2" evidence="8">
    <location>
        <begin position="112"/>
        <end position="176"/>
    </location>
</feature>
<evidence type="ECO:0000256" key="2">
    <source>
        <dbReference type="ARBA" id="ARBA00012418"/>
    </source>
</evidence>
<dbReference type="SUPFAM" id="SSF64484">
    <property type="entry name" value="beta and beta-prime subunits of DNA dependent RNA-polymerase"/>
    <property type="match status" value="1"/>
</dbReference>
<comment type="similarity">
    <text evidence="1 7">Belongs to the RNA polymerase beta chain family.</text>
</comment>
<keyword evidence="10" id="KW-1185">Reference proteome</keyword>
<dbReference type="Pfam" id="PF04565">
    <property type="entry name" value="RNA_pol_Rpb2_3"/>
    <property type="match status" value="1"/>
</dbReference>
<dbReference type="GO" id="GO:0003899">
    <property type="term" value="F:DNA-directed RNA polymerase activity"/>
    <property type="evidence" value="ECO:0007669"/>
    <property type="project" value="UniProtKB-EC"/>
</dbReference>
<keyword evidence="6" id="KW-0804">Transcription</keyword>
<evidence type="ECO:0000256" key="6">
    <source>
        <dbReference type="ARBA" id="ARBA00023163"/>
    </source>
</evidence>
<dbReference type="PANTHER" id="PTHR20856">
    <property type="entry name" value="DNA-DIRECTED RNA POLYMERASE I SUBUNIT 2"/>
    <property type="match status" value="1"/>
</dbReference>